<evidence type="ECO:0000256" key="2">
    <source>
        <dbReference type="SAM" id="SignalP"/>
    </source>
</evidence>
<protein>
    <recommendedName>
        <fullName evidence="5">Cu and Ag efflux protein CusF</fullName>
    </recommendedName>
</protein>
<gene>
    <name evidence="3" type="ORF">SAMN04487997_2191</name>
</gene>
<dbReference type="Proteomes" id="UP000199420">
    <property type="component" value="Unassembled WGS sequence"/>
</dbReference>
<evidence type="ECO:0000256" key="1">
    <source>
        <dbReference type="SAM" id="MobiDB-lite"/>
    </source>
</evidence>
<keyword evidence="2" id="KW-0732">Signal</keyword>
<feature type="compositionally biased region" description="Polar residues" evidence="1">
    <location>
        <begin position="27"/>
        <end position="41"/>
    </location>
</feature>
<sequence>MKTRTSSRMLGTLALALFLATGGAAWAQSTSPTDTGQNPDTMGSMHSGHGNMDRMMGMHKNVMGMHAMPATVDSVDQKTGLVGVTSEGMSLKVHFPPSALANLKAGDKITVHMGFSKP</sequence>
<feature type="region of interest" description="Disordered" evidence="1">
    <location>
        <begin position="27"/>
        <end position="49"/>
    </location>
</feature>
<evidence type="ECO:0008006" key="5">
    <source>
        <dbReference type="Google" id="ProtNLM"/>
    </source>
</evidence>
<name>A0A1H6V965_9GAMM</name>
<evidence type="ECO:0000313" key="4">
    <source>
        <dbReference type="Proteomes" id="UP000199420"/>
    </source>
</evidence>
<proteinExistence type="predicted"/>
<dbReference type="RefSeq" id="WP_175483739.1">
    <property type="nucleotide sequence ID" value="NZ_FNYC01000004.1"/>
</dbReference>
<keyword evidence="4" id="KW-1185">Reference proteome</keyword>
<dbReference type="AlphaFoldDB" id="A0A1H6V965"/>
<evidence type="ECO:0000313" key="3">
    <source>
        <dbReference type="EMBL" id="SEJ01143.1"/>
    </source>
</evidence>
<dbReference type="EMBL" id="FNYC01000004">
    <property type="protein sequence ID" value="SEJ01143.1"/>
    <property type="molecule type" value="Genomic_DNA"/>
</dbReference>
<reference evidence="3 4" key="1">
    <citation type="submission" date="2016-10" db="EMBL/GenBank/DDBJ databases">
        <authorList>
            <person name="de Groot N.N."/>
        </authorList>
    </citation>
    <scope>NUCLEOTIDE SEQUENCE [LARGE SCALE GENOMIC DNA]</scope>
    <source>
        <strain evidence="3 4">DSM 26515</strain>
    </source>
</reference>
<feature type="chain" id="PRO_5011731587" description="Cu and Ag efflux protein CusF" evidence="2">
    <location>
        <begin position="28"/>
        <end position="118"/>
    </location>
</feature>
<organism evidence="3 4">
    <name type="scientific">Frateuria terrea</name>
    <dbReference type="NCBI Taxonomy" id="529704"/>
    <lineage>
        <taxon>Bacteria</taxon>
        <taxon>Pseudomonadati</taxon>
        <taxon>Pseudomonadota</taxon>
        <taxon>Gammaproteobacteria</taxon>
        <taxon>Lysobacterales</taxon>
        <taxon>Rhodanobacteraceae</taxon>
        <taxon>Frateuria</taxon>
    </lineage>
</organism>
<feature type="signal peptide" evidence="2">
    <location>
        <begin position="1"/>
        <end position="27"/>
    </location>
</feature>
<accession>A0A1H6V965</accession>